<evidence type="ECO:0000313" key="2">
    <source>
        <dbReference type="EMBL" id="SMB99209.1"/>
    </source>
</evidence>
<gene>
    <name evidence="2" type="ORF">SAMN00120144_0073</name>
</gene>
<protein>
    <recommendedName>
        <fullName evidence="1">CoA-binding domain-containing protein</fullName>
    </recommendedName>
</protein>
<dbReference type="InterPro" id="IPR003781">
    <property type="entry name" value="CoA-bd"/>
</dbReference>
<feature type="domain" description="CoA-binding" evidence="1">
    <location>
        <begin position="27"/>
        <end position="139"/>
    </location>
</feature>
<reference evidence="2 3" key="1">
    <citation type="submission" date="2017-04" db="EMBL/GenBank/DDBJ databases">
        <authorList>
            <person name="Afonso C.L."/>
            <person name="Miller P.J."/>
            <person name="Scott M.A."/>
            <person name="Spackman E."/>
            <person name="Goraichik I."/>
            <person name="Dimitrov K.M."/>
            <person name="Suarez D.L."/>
            <person name="Swayne D.E."/>
        </authorList>
    </citation>
    <scope>NUCLEOTIDE SEQUENCE [LARGE SCALE GENOMIC DNA]</scope>
    <source>
        <strain evidence="2 3">DSM 11622</strain>
    </source>
</reference>
<dbReference type="AlphaFoldDB" id="A0A1W1W0Q6"/>
<sequence>MTAWCCFSFNTYSFAHLLIHSLPTYMKKTLVLGASDNPARYAYKAVHSLKRHGHEVVPVGLRTGQVAGIDIHTDRPTEPEVDTVTLYVGPQNQPAWYDYILDLKPRRIIFNPGTENPELERMAQERGIQTEEACTLVMLSIGNY</sequence>
<dbReference type="STRING" id="645990.SAMN00120144_0073"/>
<dbReference type="InterPro" id="IPR036291">
    <property type="entry name" value="NAD(P)-bd_dom_sf"/>
</dbReference>
<evidence type="ECO:0000259" key="1">
    <source>
        <dbReference type="Pfam" id="PF13380"/>
    </source>
</evidence>
<dbReference type="Pfam" id="PF13380">
    <property type="entry name" value="CoA_binding_2"/>
    <property type="match status" value="1"/>
</dbReference>
<keyword evidence="3" id="KW-1185">Reference proteome</keyword>
<evidence type="ECO:0000313" key="3">
    <source>
        <dbReference type="Proteomes" id="UP000192266"/>
    </source>
</evidence>
<organism evidence="2 3">
    <name type="scientific">Hymenobacter roseosalivarius DSM 11622</name>
    <dbReference type="NCBI Taxonomy" id="645990"/>
    <lineage>
        <taxon>Bacteria</taxon>
        <taxon>Pseudomonadati</taxon>
        <taxon>Bacteroidota</taxon>
        <taxon>Cytophagia</taxon>
        <taxon>Cytophagales</taxon>
        <taxon>Hymenobacteraceae</taxon>
        <taxon>Hymenobacter</taxon>
    </lineage>
</organism>
<dbReference type="EMBL" id="FWWW01000091">
    <property type="protein sequence ID" value="SMB99209.1"/>
    <property type="molecule type" value="Genomic_DNA"/>
</dbReference>
<dbReference type="Proteomes" id="UP000192266">
    <property type="component" value="Unassembled WGS sequence"/>
</dbReference>
<accession>A0A1W1W0Q6</accession>
<dbReference type="SUPFAM" id="SSF51735">
    <property type="entry name" value="NAD(P)-binding Rossmann-fold domains"/>
    <property type="match status" value="1"/>
</dbReference>
<name>A0A1W1W0Q6_9BACT</name>
<dbReference type="Gene3D" id="3.40.50.720">
    <property type="entry name" value="NAD(P)-binding Rossmann-like Domain"/>
    <property type="match status" value="1"/>
</dbReference>
<proteinExistence type="predicted"/>